<sequence length="44" mass="4928">MRRDQQASAPSLISAKDLKIRHEVGQPIVSWVLGAKLYESESTM</sequence>
<evidence type="ECO:0000313" key="1">
    <source>
        <dbReference type="EMBL" id="CAA0109522.1"/>
    </source>
</evidence>
<organism evidence="1 2">
    <name type="scientific">BD1-7 clade bacterium</name>
    <dbReference type="NCBI Taxonomy" id="2029982"/>
    <lineage>
        <taxon>Bacteria</taxon>
        <taxon>Pseudomonadati</taxon>
        <taxon>Pseudomonadota</taxon>
        <taxon>Gammaproteobacteria</taxon>
        <taxon>Cellvibrionales</taxon>
        <taxon>Spongiibacteraceae</taxon>
        <taxon>BD1-7 clade</taxon>
    </lineage>
</organism>
<reference evidence="1 2" key="1">
    <citation type="submission" date="2019-11" db="EMBL/GenBank/DDBJ databases">
        <authorList>
            <person name="Holert J."/>
        </authorList>
    </citation>
    <scope>NUCLEOTIDE SEQUENCE [LARGE SCALE GENOMIC DNA]</scope>
    <source>
        <strain evidence="1">BC5_2</strain>
    </source>
</reference>
<protein>
    <submittedName>
        <fullName evidence="1">Uncharacterized protein</fullName>
    </submittedName>
</protein>
<evidence type="ECO:0000313" key="2">
    <source>
        <dbReference type="Proteomes" id="UP000434580"/>
    </source>
</evidence>
<dbReference type="Proteomes" id="UP000434580">
    <property type="component" value="Unassembled WGS sequence"/>
</dbReference>
<name>A0A5S9PYG9_9GAMM</name>
<dbReference type="AlphaFoldDB" id="A0A5S9PYG9"/>
<gene>
    <name evidence="1" type="ORF">DPBNPPHM_01294</name>
</gene>
<accession>A0A5S9PYG9</accession>
<dbReference type="EMBL" id="CACSII010000016">
    <property type="protein sequence ID" value="CAA0109522.1"/>
    <property type="molecule type" value="Genomic_DNA"/>
</dbReference>
<proteinExistence type="predicted"/>